<evidence type="ECO:0000313" key="1">
    <source>
        <dbReference type="EMBL" id="CAG14501.1"/>
    </source>
</evidence>
<organism evidence="1">
    <name type="scientific">Tetraodon nigroviridis</name>
    <name type="common">Spotted green pufferfish</name>
    <name type="synonym">Chelonodon nigroviridis</name>
    <dbReference type="NCBI Taxonomy" id="99883"/>
    <lineage>
        <taxon>Eukaryota</taxon>
        <taxon>Metazoa</taxon>
        <taxon>Chordata</taxon>
        <taxon>Craniata</taxon>
        <taxon>Vertebrata</taxon>
        <taxon>Euteleostomi</taxon>
        <taxon>Actinopterygii</taxon>
        <taxon>Neopterygii</taxon>
        <taxon>Teleostei</taxon>
        <taxon>Neoteleostei</taxon>
        <taxon>Acanthomorphata</taxon>
        <taxon>Eupercaria</taxon>
        <taxon>Tetraodontiformes</taxon>
        <taxon>Tetradontoidea</taxon>
        <taxon>Tetraodontidae</taxon>
        <taxon>Tetraodon</taxon>
    </lineage>
</organism>
<proteinExistence type="predicted"/>
<reference evidence="1" key="1">
    <citation type="journal article" date="2004" name="Nature">
        <title>Genome duplication in the teleost fish Tetraodon nigroviridis reveals the early vertebrate proto-karyotype.</title>
        <authorList>
            <person name="Jaillon O."/>
            <person name="Aury J.-M."/>
            <person name="Brunet F."/>
            <person name="Petit J.-L."/>
            <person name="Stange-Thomann N."/>
            <person name="Mauceli E."/>
            <person name="Bouneau L."/>
            <person name="Fischer C."/>
            <person name="Ozouf-Costaz C."/>
            <person name="Bernot A."/>
            <person name="Nicaud S."/>
            <person name="Jaffe D."/>
            <person name="Fisher S."/>
            <person name="Lutfalla G."/>
            <person name="Dossat C."/>
            <person name="Segurens B."/>
            <person name="Dasilva C."/>
            <person name="Salanoubat M."/>
            <person name="Levy M."/>
            <person name="Boudet N."/>
            <person name="Castellano S."/>
            <person name="Anthouard V."/>
            <person name="Jubin C."/>
            <person name="Castelli V."/>
            <person name="Katinka M."/>
            <person name="Vacherie B."/>
            <person name="Biemont C."/>
            <person name="Skalli Z."/>
            <person name="Cattolico L."/>
            <person name="Poulain J."/>
            <person name="De Berardinis V."/>
            <person name="Cruaud C."/>
            <person name="Duprat S."/>
            <person name="Brottier P."/>
            <person name="Coutanceau J.-P."/>
            <person name="Gouzy J."/>
            <person name="Parra G."/>
            <person name="Lardier G."/>
            <person name="Chapple C."/>
            <person name="McKernan K.J."/>
            <person name="McEwan P."/>
            <person name="Bosak S."/>
            <person name="Kellis M."/>
            <person name="Volff J.-N."/>
            <person name="Guigo R."/>
            <person name="Zody M.C."/>
            <person name="Mesirov J."/>
            <person name="Lindblad-Toh K."/>
            <person name="Birren B."/>
            <person name="Nusbaum C."/>
            <person name="Kahn D."/>
            <person name="Robinson-Rechavi M."/>
            <person name="Laudet V."/>
            <person name="Schachter V."/>
            <person name="Quetier F."/>
            <person name="Saurin W."/>
            <person name="Scarpelli C."/>
            <person name="Wincker P."/>
            <person name="Lander E.S."/>
            <person name="Weissenbach J."/>
            <person name="Roest Crollius H."/>
        </authorList>
    </citation>
    <scope>NUCLEOTIDE SEQUENCE [LARGE SCALE GENOMIC DNA]</scope>
</reference>
<dbReference type="AlphaFoldDB" id="Q4RAT2"/>
<dbReference type="KEGG" id="tng:GSTEN00036493G001"/>
<feature type="non-terminal residue" evidence="1">
    <location>
        <position position="1"/>
    </location>
</feature>
<dbReference type="EMBL" id="CAAE01022955">
    <property type="protein sequence ID" value="CAG14501.1"/>
    <property type="molecule type" value="Genomic_DNA"/>
</dbReference>
<sequence>YIAGQCLCFGVDHSALDNSCQPGRLLHAQSPVRSFLMVVELHYFLGPPLCETFYR</sequence>
<name>Q4RAT2_TETNG</name>
<protein>
    <submittedName>
        <fullName evidence="1">(spotted green pufferfish) hypothetical protein</fullName>
    </submittedName>
</protein>
<comment type="caution">
    <text evidence="1">The sequence shown here is derived from an EMBL/GenBank/DDBJ whole genome shotgun (WGS) entry which is preliminary data.</text>
</comment>
<accession>Q4RAT2</accession>
<reference evidence="1" key="2">
    <citation type="submission" date="2004-02" db="EMBL/GenBank/DDBJ databases">
        <authorList>
            <consortium name="Genoscope"/>
            <consortium name="Whitehead Institute Centre for Genome Research"/>
        </authorList>
    </citation>
    <scope>NUCLEOTIDE SEQUENCE</scope>
</reference>
<gene>
    <name evidence="1" type="ORF">GSTENG00036493001</name>
</gene>